<dbReference type="GO" id="GO:0003684">
    <property type="term" value="F:damaged DNA binding"/>
    <property type="evidence" value="ECO:0007669"/>
    <property type="project" value="UniProtKB-UniRule"/>
</dbReference>
<dbReference type="NCBIfam" id="NF003810">
    <property type="entry name" value="PRK05399.1"/>
    <property type="match status" value="1"/>
</dbReference>
<evidence type="ECO:0000256" key="6">
    <source>
        <dbReference type="ARBA" id="ARBA00023125"/>
    </source>
</evidence>
<dbReference type="InterPro" id="IPR007861">
    <property type="entry name" value="DNA_mismatch_repair_MutS_clamp"/>
</dbReference>
<dbReference type="GO" id="GO:0140664">
    <property type="term" value="F:ATP-dependent DNA damage sensor activity"/>
    <property type="evidence" value="ECO:0007669"/>
    <property type="project" value="InterPro"/>
</dbReference>
<keyword evidence="7 9" id="KW-0234">DNA repair</keyword>
<dbReference type="Pfam" id="PF05188">
    <property type="entry name" value="MutS_II"/>
    <property type="match status" value="1"/>
</dbReference>
<organism evidence="12 13">
    <name type="scientific">Pseudoxanthomonas wuyuanensis</name>
    <dbReference type="NCBI Taxonomy" id="1073196"/>
    <lineage>
        <taxon>Bacteria</taxon>
        <taxon>Pseudomonadati</taxon>
        <taxon>Pseudomonadota</taxon>
        <taxon>Gammaproteobacteria</taxon>
        <taxon>Lysobacterales</taxon>
        <taxon>Lysobacteraceae</taxon>
        <taxon>Pseudoxanthomonas</taxon>
    </lineage>
</organism>
<dbReference type="Pfam" id="PF05192">
    <property type="entry name" value="MutS_III"/>
    <property type="match status" value="1"/>
</dbReference>
<dbReference type="PANTHER" id="PTHR11361:SF34">
    <property type="entry name" value="DNA MISMATCH REPAIR PROTEIN MSH1, MITOCHONDRIAL"/>
    <property type="match status" value="1"/>
</dbReference>
<dbReference type="InterPro" id="IPR016151">
    <property type="entry name" value="DNA_mismatch_repair_MutS_N"/>
</dbReference>
<evidence type="ECO:0000256" key="9">
    <source>
        <dbReference type="HAMAP-Rule" id="MF_00096"/>
    </source>
</evidence>
<dbReference type="InterPro" id="IPR036678">
    <property type="entry name" value="MutS_con_dom_sf"/>
</dbReference>
<name>A0A286D9E6_9GAMM</name>
<dbReference type="InterPro" id="IPR007695">
    <property type="entry name" value="DNA_mismatch_repair_MutS-lik_N"/>
</dbReference>
<dbReference type="GO" id="GO:0005524">
    <property type="term" value="F:ATP binding"/>
    <property type="evidence" value="ECO:0007669"/>
    <property type="project" value="UniProtKB-UniRule"/>
</dbReference>
<dbReference type="AlphaFoldDB" id="A0A286D9E6"/>
<dbReference type="SUPFAM" id="SSF52540">
    <property type="entry name" value="P-loop containing nucleoside triphosphate hydrolases"/>
    <property type="match status" value="1"/>
</dbReference>
<accession>A0A286D9E6</accession>
<dbReference type="Gene3D" id="3.30.420.110">
    <property type="entry name" value="MutS, connector domain"/>
    <property type="match status" value="1"/>
</dbReference>
<dbReference type="InterPro" id="IPR007696">
    <property type="entry name" value="DNA_mismatch_repair_MutS_core"/>
</dbReference>
<keyword evidence="4 9" id="KW-0227">DNA damage</keyword>
<dbReference type="Gene3D" id="3.40.1170.10">
    <property type="entry name" value="DNA repair protein MutS, domain I"/>
    <property type="match status" value="1"/>
</dbReference>
<dbReference type="Gene3D" id="1.10.1420.10">
    <property type="match status" value="2"/>
</dbReference>
<dbReference type="InterPro" id="IPR000432">
    <property type="entry name" value="DNA_mismatch_repair_MutS_C"/>
</dbReference>
<reference evidence="12 13" key="1">
    <citation type="submission" date="2017-09" db="EMBL/GenBank/DDBJ databases">
        <authorList>
            <person name="Ehlers B."/>
            <person name="Leendertz F.H."/>
        </authorList>
    </citation>
    <scope>NUCLEOTIDE SEQUENCE [LARGE SCALE GENOMIC DNA]</scope>
    <source>
        <strain evidence="12 13">CGMCC 1.10978</strain>
    </source>
</reference>
<feature type="binding site" evidence="9">
    <location>
        <begin position="631"/>
        <end position="638"/>
    </location>
    <ligand>
        <name>ATP</name>
        <dbReference type="ChEBI" id="CHEBI:30616"/>
    </ligand>
</feature>
<evidence type="ECO:0000256" key="2">
    <source>
        <dbReference type="ARBA" id="ARBA00021982"/>
    </source>
</evidence>
<dbReference type="GO" id="GO:0006298">
    <property type="term" value="P:mismatch repair"/>
    <property type="evidence" value="ECO:0007669"/>
    <property type="project" value="UniProtKB-UniRule"/>
</dbReference>
<keyword evidence="3 9" id="KW-0547">Nucleotide-binding</keyword>
<evidence type="ECO:0000256" key="3">
    <source>
        <dbReference type="ARBA" id="ARBA00022741"/>
    </source>
</evidence>
<dbReference type="SUPFAM" id="SSF55271">
    <property type="entry name" value="DNA repair protein MutS, domain I"/>
    <property type="match status" value="1"/>
</dbReference>
<dbReference type="Pfam" id="PF00488">
    <property type="entry name" value="MutS_V"/>
    <property type="match status" value="1"/>
</dbReference>
<gene>
    <name evidence="9" type="primary">mutS</name>
    <name evidence="12" type="ORF">SAMN06296416_106255</name>
</gene>
<sequence>MSTEKTPEHTPLMKQFFSAKSEYPDLLLFFRMGDFYELFYDDARKAARLLDITLTQRGSSGGAPIPMAGVPVHAYEGYLARLVAMGESVAVCEQIGDPALAKGLVERKVVRVVTPGTVTDEALLNERRDTLLMAVARKGSASRGWRYGLAWADLAGGRFLVNEVDSDDALEAELSRLEPAELLLPDEDGWPPFLQQRNSIRRRAPWLFDADSGRRQLLQFFALRDLSGFGIDGGAFGKSGLAIAAAGALLGYVEETQKQRLPHLTAIVVESASDAIAMNAATRRHLELDTRIDGDAGNTLLGVLDSTITPMGGRLLRRWLHRPLRDRNALGQRHQAVATLLEQGADAGLRERFRALGDLERILTRVALRSARPRDLSTLRDGLALLPDLRTLLAPLDSPRLQALAKDLGEHAETAHLLASAVAEQPPLKLSDGGVIAADYDAELDELRQLSSNADRFLLDLEVRERESSGIPTLKVGYNRVHGYYIEISKGQAGRAPVHYTRRQTLTNAERYITEELKSFEDKVLSARERALSREKLLYEGLLDELNANLEPLKRCAAALSELDVLAGFAERAQALDWSAPELRDEPGLHIQRGRHPVVEAVRKEPFEPNDLVLGGHDGDAERPRMLVITGPNMGGKSTYMRQNALIVLLAHIGSFVPAARAVIGPIDRILTRIGAGDDLARGQSTFMVEMAETSYILHHATAQSLVLMDEIGRGTSTYDGLALADAVARHLAAVNRCYTLFATHYFELTALSEPGSGIANVHLDAVEHGDTLVFMHAVKEGAADRSFGLQVAALAGLPKTTLQQARRRLAELEQRGRETHAAGMSPQSLDQPQQIGLFAPAPSAAQEALAALDPDELTPKQALEALYRLKSLL</sequence>
<feature type="domain" description="DNA mismatch repair proteins mutS family" evidence="11">
    <location>
        <begin position="705"/>
        <end position="721"/>
    </location>
</feature>
<dbReference type="InterPro" id="IPR007860">
    <property type="entry name" value="DNA_mmatch_repair_MutS_con_dom"/>
</dbReference>
<evidence type="ECO:0000256" key="5">
    <source>
        <dbReference type="ARBA" id="ARBA00022840"/>
    </source>
</evidence>
<keyword evidence="6 9" id="KW-0238">DNA-binding</keyword>
<dbReference type="GO" id="GO:0030983">
    <property type="term" value="F:mismatched DNA binding"/>
    <property type="evidence" value="ECO:0007669"/>
    <property type="project" value="InterPro"/>
</dbReference>
<dbReference type="Pfam" id="PF01624">
    <property type="entry name" value="MutS_I"/>
    <property type="match status" value="1"/>
</dbReference>
<dbReference type="PIRSF" id="PIRSF037677">
    <property type="entry name" value="DNA_mis_repair_Msh6"/>
    <property type="match status" value="1"/>
</dbReference>
<evidence type="ECO:0000313" key="12">
    <source>
        <dbReference type="EMBL" id="SOD55285.1"/>
    </source>
</evidence>
<comment type="function">
    <text evidence="8 9">This protein is involved in the repair of mismatches in DNA. It is possible that it carries out the mismatch recognition step. This protein has a weak ATPase activity.</text>
</comment>
<evidence type="ECO:0000256" key="4">
    <source>
        <dbReference type="ARBA" id="ARBA00022763"/>
    </source>
</evidence>
<dbReference type="FunFam" id="3.40.1170.10:FF:000001">
    <property type="entry name" value="DNA mismatch repair protein MutS"/>
    <property type="match status" value="1"/>
</dbReference>
<dbReference type="HAMAP" id="MF_00096">
    <property type="entry name" value="MutS"/>
    <property type="match status" value="1"/>
</dbReference>
<dbReference type="InterPro" id="IPR005748">
    <property type="entry name" value="DNA_mismatch_repair_MutS"/>
</dbReference>
<keyword evidence="13" id="KW-1185">Reference proteome</keyword>
<dbReference type="Proteomes" id="UP000219374">
    <property type="component" value="Unassembled WGS sequence"/>
</dbReference>
<evidence type="ECO:0000256" key="8">
    <source>
        <dbReference type="ARBA" id="ARBA00024647"/>
    </source>
</evidence>
<evidence type="ECO:0000256" key="7">
    <source>
        <dbReference type="ARBA" id="ARBA00023204"/>
    </source>
</evidence>
<evidence type="ECO:0000259" key="11">
    <source>
        <dbReference type="PROSITE" id="PS00486"/>
    </source>
</evidence>
<dbReference type="GO" id="GO:0005829">
    <property type="term" value="C:cytosol"/>
    <property type="evidence" value="ECO:0007669"/>
    <property type="project" value="TreeGrafter"/>
</dbReference>
<dbReference type="RefSeq" id="WP_176520207.1">
    <property type="nucleotide sequence ID" value="NZ_OCND01000006.1"/>
</dbReference>
<dbReference type="InterPro" id="IPR027417">
    <property type="entry name" value="P-loop_NTPase"/>
</dbReference>
<dbReference type="SMART" id="SM00533">
    <property type="entry name" value="MUTSd"/>
    <property type="match status" value="1"/>
</dbReference>
<evidence type="ECO:0000256" key="1">
    <source>
        <dbReference type="ARBA" id="ARBA00006271"/>
    </source>
</evidence>
<dbReference type="Gene3D" id="3.40.50.300">
    <property type="entry name" value="P-loop containing nucleotide triphosphate hydrolases"/>
    <property type="match status" value="1"/>
</dbReference>
<dbReference type="InterPro" id="IPR017261">
    <property type="entry name" value="DNA_mismatch_repair_MutS/MSH"/>
</dbReference>
<dbReference type="FunFam" id="3.40.50.300:FF:000283">
    <property type="entry name" value="DNA mismatch repair protein MutS"/>
    <property type="match status" value="1"/>
</dbReference>
<dbReference type="EMBL" id="OCND01000006">
    <property type="protein sequence ID" value="SOD55285.1"/>
    <property type="molecule type" value="Genomic_DNA"/>
</dbReference>
<comment type="similarity">
    <text evidence="1 9 10">Belongs to the DNA mismatch repair MutS family.</text>
</comment>
<dbReference type="NCBIfam" id="TIGR01070">
    <property type="entry name" value="mutS1"/>
    <property type="match status" value="1"/>
</dbReference>
<dbReference type="PROSITE" id="PS00486">
    <property type="entry name" value="DNA_MISMATCH_REPAIR_2"/>
    <property type="match status" value="1"/>
</dbReference>
<evidence type="ECO:0000256" key="10">
    <source>
        <dbReference type="RuleBase" id="RU003756"/>
    </source>
</evidence>
<dbReference type="SUPFAM" id="SSF53150">
    <property type="entry name" value="DNA repair protein MutS, domain II"/>
    <property type="match status" value="1"/>
</dbReference>
<evidence type="ECO:0000313" key="13">
    <source>
        <dbReference type="Proteomes" id="UP000219374"/>
    </source>
</evidence>
<dbReference type="SMART" id="SM00534">
    <property type="entry name" value="MUTSac"/>
    <property type="match status" value="1"/>
</dbReference>
<protein>
    <recommendedName>
        <fullName evidence="2 9">DNA mismatch repair protein MutS</fullName>
    </recommendedName>
</protein>
<keyword evidence="5 9" id="KW-0067">ATP-binding</keyword>
<proteinExistence type="inferred from homology"/>
<dbReference type="InterPro" id="IPR045076">
    <property type="entry name" value="MutS"/>
</dbReference>
<dbReference type="FunFam" id="1.10.1420.10:FF:000002">
    <property type="entry name" value="DNA mismatch repair protein MutS"/>
    <property type="match status" value="1"/>
</dbReference>
<dbReference type="InterPro" id="IPR036187">
    <property type="entry name" value="DNA_mismatch_repair_MutS_sf"/>
</dbReference>
<dbReference type="Pfam" id="PF05190">
    <property type="entry name" value="MutS_IV"/>
    <property type="match status" value="1"/>
</dbReference>
<dbReference type="SUPFAM" id="SSF48334">
    <property type="entry name" value="DNA repair protein MutS, domain III"/>
    <property type="match status" value="1"/>
</dbReference>
<dbReference type="Gene3D" id="6.10.140.430">
    <property type="match status" value="1"/>
</dbReference>
<dbReference type="PANTHER" id="PTHR11361">
    <property type="entry name" value="DNA MISMATCH REPAIR PROTEIN MUTS FAMILY MEMBER"/>
    <property type="match status" value="1"/>
</dbReference>